<evidence type="ECO:0000256" key="7">
    <source>
        <dbReference type="ARBA" id="ARBA00022741"/>
    </source>
</evidence>
<dbReference type="EMBL" id="CAEZSN010000074">
    <property type="protein sequence ID" value="CAB4544931.1"/>
    <property type="molecule type" value="Genomic_DNA"/>
</dbReference>
<dbReference type="CDD" id="cd03215">
    <property type="entry name" value="ABC_Carb_Monos_II"/>
    <property type="match status" value="1"/>
</dbReference>
<dbReference type="CDD" id="cd03216">
    <property type="entry name" value="ABC_Carb_Monos_I"/>
    <property type="match status" value="1"/>
</dbReference>
<dbReference type="InterPro" id="IPR050107">
    <property type="entry name" value="ABC_carbohydrate_import_ATPase"/>
</dbReference>
<dbReference type="FunFam" id="3.40.50.300:FF:000127">
    <property type="entry name" value="Ribose import ATP-binding protein RbsA"/>
    <property type="match status" value="1"/>
</dbReference>
<dbReference type="SMART" id="SM00382">
    <property type="entry name" value="AAA"/>
    <property type="match status" value="2"/>
</dbReference>
<evidence type="ECO:0000256" key="1">
    <source>
        <dbReference type="ARBA" id="ARBA00004202"/>
    </source>
</evidence>
<dbReference type="PANTHER" id="PTHR43790:SF7">
    <property type="entry name" value="GALACTOSE_METHYL GALACTOSIDE IMPORT ATP-BINDING PROTEIN MGLA"/>
    <property type="match status" value="1"/>
</dbReference>
<dbReference type="InterPro" id="IPR003439">
    <property type="entry name" value="ABC_transporter-like_ATP-bd"/>
</dbReference>
<name>A0A6J6GHD9_9ZZZZ</name>
<evidence type="ECO:0000256" key="3">
    <source>
        <dbReference type="ARBA" id="ARBA00022448"/>
    </source>
</evidence>
<keyword evidence="5" id="KW-0762">Sugar transport</keyword>
<keyword evidence="3" id="KW-0813">Transport</keyword>
<dbReference type="Pfam" id="PF00005">
    <property type="entry name" value="ABC_tran"/>
    <property type="match status" value="2"/>
</dbReference>
<dbReference type="PROSITE" id="PS50893">
    <property type="entry name" value="ABC_TRANSPORTER_2"/>
    <property type="match status" value="2"/>
</dbReference>
<dbReference type="GO" id="GO:0005886">
    <property type="term" value="C:plasma membrane"/>
    <property type="evidence" value="ECO:0007669"/>
    <property type="project" value="UniProtKB-SubCell"/>
</dbReference>
<protein>
    <submittedName>
        <fullName evidence="13">Unannotated protein</fullName>
    </submittedName>
</protein>
<dbReference type="InterPro" id="IPR017871">
    <property type="entry name" value="ABC_transporter-like_CS"/>
</dbReference>
<keyword evidence="10" id="KW-0472">Membrane</keyword>
<dbReference type="GO" id="GO:0016887">
    <property type="term" value="F:ATP hydrolysis activity"/>
    <property type="evidence" value="ECO:0007669"/>
    <property type="project" value="InterPro"/>
</dbReference>
<keyword evidence="4" id="KW-1003">Cell membrane</keyword>
<dbReference type="EMBL" id="CAEZUR010000006">
    <property type="protein sequence ID" value="CAB4600732.1"/>
    <property type="molecule type" value="Genomic_DNA"/>
</dbReference>
<dbReference type="GO" id="GO:0005524">
    <property type="term" value="F:ATP binding"/>
    <property type="evidence" value="ECO:0007669"/>
    <property type="project" value="UniProtKB-KW"/>
</dbReference>
<comment type="subcellular location">
    <subcellularLocation>
        <location evidence="2">Cell inner membrane</location>
    </subcellularLocation>
    <subcellularLocation>
        <location evidence="1">Cell membrane</location>
        <topology evidence="1">Peripheral membrane protein</topology>
    </subcellularLocation>
</comment>
<evidence type="ECO:0000313" key="12">
    <source>
        <dbReference type="EMBL" id="CAB4544931.1"/>
    </source>
</evidence>
<evidence type="ECO:0000256" key="2">
    <source>
        <dbReference type="ARBA" id="ARBA00004533"/>
    </source>
</evidence>
<keyword evidence="8" id="KW-0067">ATP-binding</keyword>
<reference evidence="13" key="1">
    <citation type="submission" date="2020-05" db="EMBL/GenBank/DDBJ databases">
        <authorList>
            <person name="Chiriac C."/>
            <person name="Salcher M."/>
            <person name="Ghai R."/>
            <person name="Kavagutti S V."/>
        </authorList>
    </citation>
    <scope>NUCLEOTIDE SEQUENCE</scope>
</reference>
<gene>
    <name evidence="12" type="ORF">UFOPK1433_00734</name>
    <name evidence="13" type="ORF">UFOPK1843_00119</name>
</gene>
<proteinExistence type="predicted"/>
<dbReference type="PANTHER" id="PTHR43790">
    <property type="entry name" value="CARBOHYDRATE TRANSPORT ATP-BINDING PROTEIN MG119-RELATED"/>
    <property type="match status" value="1"/>
</dbReference>
<evidence type="ECO:0000256" key="9">
    <source>
        <dbReference type="ARBA" id="ARBA00022967"/>
    </source>
</evidence>
<dbReference type="SUPFAM" id="SSF52540">
    <property type="entry name" value="P-loop containing nucleoside triphosphate hydrolases"/>
    <property type="match status" value="2"/>
</dbReference>
<dbReference type="PROSITE" id="PS00211">
    <property type="entry name" value="ABC_TRANSPORTER_1"/>
    <property type="match status" value="1"/>
</dbReference>
<keyword evidence="9" id="KW-1278">Translocase</keyword>
<evidence type="ECO:0000256" key="4">
    <source>
        <dbReference type="ARBA" id="ARBA00022475"/>
    </source>
</evidence>
<keyword evidence="7" id="KW-0547">Nucleotide-binding</keyword>
<dbReference type="InterPro" id="IPR027417">
    <property type="entry name" value="P-loop_NTPase"/>
</dbReference>
<feature type="domain" description="ABC transporter" evidence="11">
    <location>
        <begin position="252"/>
        <end position="496"/>
    </location>
</feature>
<accession>A0A6J6GHD9</accession>
<evidence type="ECO:0000313" key="13">
    <source>
        <dbReference type="EMBL" id="CAB4600732.1"/>
    </source>
</evidence>
<evidence type="ECO:0000256" key="5">
    <source>
        <dbReference type="ARBA" id="ARBA00022597"/>
    </source>
</evidence>
<sequence length="501" mass="55178">MDEYIVEMKGITKRFPGVLALNNVQLNLRPGLVHSLMGENGAGKSTLMKILAGVYMLDEGQILINGKPVKMSNPLDGLANGISMIHQELMFIPELTAAENIYLGRELRTKAGLVSKKLMIAETQKVFDRWNISIDPSAQMKNLSVAQAQMVEIAKAIAFKSKIIIMDEPTSAITEREVARLHEMIRDLRSAGTAIIYITHKMDEVFAISDEVTVFRDGAWVATDKASNMSRDKLISLMVGRELNQLFPKADAAIGEVILDVEGLTRGRLVKNVSFNVRRGEILGIAGLMGSGRSEVLETLFGIYPAESGTIKVNGKVVKIREPHQAIEAGIGLLTEDRKKTGIMGVLSVRDNMSMAAINRFSFMGVLRKPMIDRECEEQRTALALKTPSLDQQIQNLSGGNQQKVLLSRWLLTDPDILIIDEPTRGIDVGAKSEIHRLMGELAKQGKAIIMVSSEMPEILGMSDRVMVMCEGQMVGEVSRKEATQEKIMELATRFADEAVA</sequence>
<feature type="domain" description="ABC transporter" evidence="11">
    <location>
        <begin position="6"/>
        <end position="242"/>
    </location>
</feature>
<dbReference type="InterPro" id="IPR003593">
    <property type="entry name" value="AAA+_ATPase"/>
</dbReference>
<evidence type="ECO:0000256" key="10">
    <source>
        <dbReference type="ARBA" id="ARBA00023136"/>
    </source>
</evidence>
<evidence type="ECO:0000259" key="11">
    <source>
        <dbReference type="PROSITE" id="PS50893"/>
    </source>
</evidence>
<dbReference type="FunFam" id="3.40.50.300:FF:000126">
    <property type="entry name" value="Galactose/methyl galactoside import ATP-binding protein MglA"/>
    <property type="match status" value="1"/>
</dbReference>
<evidence type="ECO:0000256" key="6">
    <source>
        <dbReference type="ARBA" id="ARBA00022737"/>
    </source>
</evidence>
<dbReference type="Gene3D" id="3.40.50.300">
    <property type="entry name" value="P-loop containing nucleotide triphosphate hydrolases"/>
    <property type="match status" value="2"/>
</dbReference>
<evidence type="ECO:0000256" key="8">
    <source>
        <dbReference type="ARBA" id="ARBA00022840"/>
    </source>
</evidence>
<dbReference type="AlphaFoldDB" id="A0A6J6GHD9"/>
<keyword evidence="6" id="KW-0677">Repeat</keyword>
<organism evidence="13">
    <name type="scientific">freshwater metagenome</name>
    <dbReference type="NCBI Taxonomy" id="449393"/>
    <lineage>
        <taxon>unclassified sequences</taxon>
        <taxon>metagenomes</taxon>
        <taxon>ecological metagenomes</taxon>
    </lineage>
</organism>